<feature type="binding site" evidence="9">
    <location>
        <position position="370"/>
    </location>
    <ligand>
        <name>Mg(2+)</name>
        <dbReference type="ChEBI" id="CHEBI:18420"/>
        <label>2</label>
    </ligand>
</feature>
<dbReference type="GO" id="GO:0046872">
    <property type="term" value="F:metal ion binding"/>
    <property type="evidence" value="ECO:0007669"/>
    <property type="project" value="UniProtKB-KW"/>
</dbReference>
<keyword evidence="6" id="KW-0693">Viral RNA replication</keyword>
<evidence type="ECO:0000256" key="3">
    <source>
        <dbReference type="ARBA" id="ARBA00022679"/>
    </source>
</evidence>
<name>A0A514D3S6_9VIRU</name>
<keyword evidence="3" id="KW-0808">Transferase</keyword>
<sequence length="608" mass="69252">MSSKKYGSKFLKGLTSFRVDRDVTSLAIKKYLQALDCPRALTALILFREGEHEQLAKLEFNPTHYNSLVDCRDAYMATKFLSKFKGLSSGLDLDQVAYKKFEEFELLCKHTNSRFRNLSNDPQFRGSVVWLHSAVIRKIDKILGEFNSEEFFSMPDWGPGASTLIKRREASSVKKFRSETGITRDLYNLIPLELMEELYPPWSRQLREMGYPTYQVGNKVVTVPKDAMTNRVIAIEPGINLWFQKSVGEMIGKRLLRYGVDLRYQSRNQQLALKGSKSNLLATVDLSSASDSIASSVVEELLPPRWFHVMDACRSHYGSRSAQMKKWEKFSSMGNGFTFQLESLIFYAVAACCAEYQNISSADVSAYGDDVILPSACFGLFSEMLEFYGFRINVKKSHYDSPFRESCGAHFFSGVDIKPVYLKDRLSSVPSIFRLANAVRRLAFRRNGSNPAFGCDAAFKTVFEHLVHLVPKALRLQIPESLGDGGFISNFDEASPSRARHGIEGYRVRNLVEVSKAYKDETVGYLLASLWSLPDIPTEDDRFYQVQLSARRLSVRSIVERRTRQTTTDFFSLVAPDLEHNTVPLKNATRFKLSMSLVQQWYDLGPWY</sequence>
<evidence type="ECO:0000256" key="4">
    <source>
        <dbReference type="ARBA" id="ARBA00022695"/>
    </source>
</evidence>
<evidence type="ECO:0000256" key="7">
    <source>
        <dbReference type="ARBA" id="ARBA00030248"/>
    </source>
</evidence>
<dbReference type="InterPro" id="IPR007096">
    <property type="entry name" value="RNA-dir_Rpol_cat_phage"/>
</dbReference>
<feature type="domain" description="RdRp catalytic" evidence="10">
    <location>
        <begin position="270"/>
        <end position="401"/>
    </location>
</feature>
<organism evidence="11">
    <name type="scientific">Leviviridae sp</name>
    <dbReference type="NCBI Taxonomy" id="2027243"/>
    <lineage>
        <taxon>Viruses</taxon>
        <taxon>Riboviria</taxon>
        <taxon>Orthornavirae</taxon>
        <taxon>Lenarviricota</taxon>
        <taxon>Leviviricetes</taxon>
        <taxon>Norzivirales</taxon>
        <taxon>Fiersviridae</taxon>
    </lineage>
</organism>
<evidence type="ECO:0000256" key="2">
    <source>
        <dbReference type="ARBA" id="ARBA00022484"/>
    </source>
</evidence>
<dbReference type="InterPro" id="IPR005093">
    <property type="entry name" value="RNArep_beta"/>
</dbReference>
<reference evidence="11" key="1">
    <citation type="submission" date="2019-05" db="EMBL/GenBank/DDBJ databases">
        <title>Metatranscriptomic reconstruction reveals RNA viruses with the potential to shape carbon cycling in soil.</title>
        <authorList>
            <person name="Starr E.P."/>
            <person name="Nuccio E."/>
            <person name="Pett-Ridge J."/>
            <person name="Banfield J.F."/>
            <person name="Firestone M.K."/>
        </authorList>
    </citation>
    <scope>NUCLEOTIDE SEQUENCE</scope>
    <source>
        <strain evidence="11">H4_Rhizo_Litter_19_scaffold_220</strain>
    </source>
</reference>
<keyword evidence="5" id="KW-0547">Nucleotide-binding</keyword>
<dbReference type="PROSITE" id="PS50522">
    <property type="entry name" value="RDRP_PHAGE"/>
    <property type="match status" value="1"/>
</dbReference>
<dbReference type="GO" id="GO:0000166">
    <property type="term" value="F:nucleotide binding"/>
    <property type="evidence" value="ECO:0007669"/>
    <property type="project" value="UniProtKB-KW"/>
</dbReference>
<dbReference type="GO" id="GO:0039694">
    <property type="term" value="P:viral RNA genome replication"/>
    <property type="evidence" value="ECO:0007669"/>
    <property type="project" value="InterPro"/>
</dbReference>
<protein>
    <recommendedName>
        <fullName evidence="1">RNA-directed RNA polymerase</fullName>
        <ecNumber evidence="1">2.7.7.48</ecNumber>
    </recommendedName>
    <alternativeName>
        <fullName evidence="7">RNA replicase beta chain</fullName>
    </alternativeName>
</protein>
<dbReference type="InterPro" id="IPR043502">
    <property type="entry name" value="DNA/RNA_pol_sf"/>
</dbReference>
<evidence type="ECO:0000256" key="8">
    <source>
        <dbReference type="ARBA" id="ARBA00048744"/>
    </source>
</evidence>
<gene>
    <name evidence="11" type="ORF">H4RhizoLitter19220_000001</name>
</gene>
<evidence type="ECO:0000259" key="10">
    <source>
        <dbReference type="PROSITE" id="PS50522"/>
    </source>
</evidence>
<feature type="binding site" evidence="9">
    <location>
        <position position="285"/>
    </location>
    <ligand>
        <name>Mg(2+)</name>
        <dbReference type="ChEBI" id="CHEBI:18420"/>
        <label>2</label>
    </ligand>
</feature>
<keyword evidence="2 11" id="KW-0696">RNA-directed RNA polymerase</keyword>
<evidence type="ECO:0000256" key="9">
    <source>
        <dbReference type="PIRSR" id="PIRSR605093-1"/>
    </source>
</evidence>
<evidence type="ECO:0000313" key="11">
    <source>
        <dbReference type="EMBL" id="QDH88270.1"/>
    </source>
</evidence>
<comment type="catalytic activity">
    <reaction evidence="8">
        <text>RNA(n) + a ribonucleoside 5'-triphosphate = RNA(n+1) + diphosphate</text>
        <dbReference type="Rhea" id="RHEA:21248"/>
        <dbReference type="Rhea" id="RHEA-COMP:14527"/>
        <dbReference type="Rhea" id="RHEA-COMP:17342"/>
        <dbReference type="ChEBI" id="CHEBI:33019"/>
        <dbReference type="ChEBI" id="CHEBI:61557"/>
        <dbReference type="ChEBI" id="CHEBI:140395"/>
        <dbReference type="EC" id="2.7.7.48"/>
    </reaction>
</comment>
<keyword evidence="9" id="KW-0479">Metal-binding</keyword>
<accession>A0A514D3S6</accession>
<keyword evidence="9" id="KW-0460">Magnesium</keyword>
<feature type="binding site" evidence="9">
    <location>
        <position position="369"/>
    </location>
    <ligand>
        <name>Mg(2+)</name>
        <dbReference type="ChEBI" id="CHEBI:18420"/>
        <label>2</label>
    </ligand>
</feature>
<dbReference type="EC" id="2.7.7.48" evidence="1"/>
<evidence type="ECO:0000256" key="1">
    <source>
        <dbReference type="ARBA" id="ARBA00012494"/>
    </source>
</evidence>
<dbReference type="GO" id="GO:0003968">
    <property type="term" value="F:RNA-directed RNA polymerase activity"/>
    <property type="evidence" value="ECO:0007669"/>
    <property type="project" value="UniProtKB-KW"/>
</dbReference>
<evidence type="ECO:0000256" key="5">
    <source>
        <dbReference type="ARBA" id="ARBA00022741"/>
    </source>
</evidence>
<dbReference type="SUPFAM" id="SSF56672">
    <property type="entry name" value="DNA/RNA polymerases"/>
    <property type="match status" value="1"/>
</dbReference>
<dbReference type="EMBL" id="MN033978">
    <property type="protein sequence ID" value="QDH88270.1"/>
    <property type="molecule type" value="Genomic_RNA"/>
</dbReference>
<evidence type="ECO:0000256" key="6">
    <source>
        <dbReference type="ARBA" id="ARBA00022953"/>
    </source>
</evidence>
<comment type="cofactor">
    <cofactor evidence="9">
        <name>Mg(2+)</name>
        <dbReference type="ChEBI" id="CHEBI:18420"/>
    </cofactor>
    <text evidence="9">Binds 2 Mg(2+) per subunit.</text>
</comment>
<keyword evidence="4" id="KW-0548">Nucleotidyltransferase</keyword>
<proteinExistence type="predicted"/>
<dbReference type="Pfam" id="PF03431">
    <property type="entry name" value="RNA_replicase_B"/>
    <property type="match status" value="1"/>
</dbReference>